<feature type="domain" description="C2H2-type" evidence="2">
    <location>
        <begin position="71"/>
        <end position="98"/>
    </location>
</feature>
<dbReference type="GO" id="GO:0008270">
    <property type="term" value="F:zinc ion binding"/>
    <property type="evidence" value="ECO:0007669"/>
    <property type="project" value="UniProtKB-KW"/>
</dbReference>
<evidence type="ECO:0000259" key="2">
    <source>
        <dbReference type="PROSITE" id="PS50157"/>
    </source>
</evidence>
<keyword evidence="4" id="KW-1185">Reference proteome</keyword>
<dbReference type="InterPro" id="IPR036236">
    <property type="entry name" value="Znf_C2H2_sf"/>
</dbReference>
<dbReference type="Proteomes" id="UP001603857">
    <property type="component" value="Unassembled WGS sequence"/>
</dbReference>
<dbReference type="PANTHER" id="PTHR46547:SF7">
    <property type="entry name" value="ZINC FINGER PROTEIN GIS"/>
    <property type="match status" value="1"/>
</dbReference>
<reference evidence="3 4" key="1">
    <citation type="submission" date="2024-08" db="EMBL/GenBank/DDBJ databases">
        <title>Insights into the chromosomal genome structure of Flemingia macrophylla.</title>
        <authorList>
            <person name="Ding Y."/>
            <person name="Zhao Y."/>
            <person name="Bi W."/>
            <person name="Wu M."/>
            <person name="Zhao G."/>
            <person name="Gong Y."/>
            <person name="Li W."/>
            <person name="Zhang P."/>
        </authorList>
    </citation>
    <scope>NUCLEOTIDE SEQUENCE [LARGE SCALE GENOMIC DNA]</scope>
    <source>
        <strain evidence="3">DYQJB</strain>
        <tissue evidence="3">Leaf</tissue>
    </source>
</reference>
<dbReference type="PANTHER" id="PTHR46547">
    <property type="entry name" value="ZINC FINGER PROTEIN GIS"/>
    <property type="match status" value="1"/>
</dbReference>
<dbReference type="InterPro" id="IPR013087">
    <property type="entry name" value="Znf_C2H2_type"/>
</dbReference>
<keyword evidence="1" id="KW-0862">Zinc</keyword>
<proteinExistence type="predicted"/>
<protein>
    <recommendedName>
        <fullName evidence="2">C2H2-type domain-containing protein</fullName>
    </recommendedName>
</protein>
<dbReference type="InterPro" id="IPR044291">
    <property type="entry name" value="GIS/GIS2/ZFP8"/>
</dbReference>
<organism evidence="3 4">
    <name type="scientific">Flemingia macrophylla</name>
    <dbReference type="NCBI Taxonomy" id="520843"/>
    <lineage>
        <taxon>Eukaryota</taxon>
        <taxon>Viridiplantae</taxon>
        <taxon>Streptophyta</taxon>
        <taxon>Embryophyta</taxon>
        <taxon>Tracheophyta</taxon>
        <taxon>Spermatophyta</taxon>
        <taxon>Magnoliopsida</taxon>
        <taxon>eudicotyledons</taxon>
        <taxon>Gunneridae</taxon>
        <taxon>Pentapetalae</taxon>
        <taxon>rosids</taxon>
        <taxon>fabids</taxon>
        <taxon>Fabales</taxon>
        <taxon>Fabaceae</taxon>
        <taxon>Papilionoideae</taxon>
        <taxon>50 kb inversion clade</taxon>
        <taxon>NPAAA clade</taxon>
        <taxon>indigoferoid/millettioid clade</taxon>
        <taxon>Phaseoleae</taxon>
        <taxon>Flemingia</taxon>
    </lineage>
</organism>
<dbReference type="PROSITE" id="PS50157">
    <property type="entry name" value="ZINC_FINGER_C2H2_2"/>
    <property type="match status" value="1"/>
</dbReference>
<keyword evidence="1" id="KW-0863">Zinc-finger</keyword>
<name>A0ABD1LD54_9FABA</name>
<evidence type="ECO:0000313" key="3">
    <source>
        <dbReference type="EMBL" id="KAL2320885.1"/>
    </source>
</evidence>
<accession>A0ABD1LD54</accession>
<evidence type="ECO:0000313" key="4">
    <source>
        <dbReference type="Proteomes" id="UP001603857"/>
    </source>
</evidence>
<gene>
    <name evidence="3" type="ORF">Fmac_029854</name>
</gene>
<dbReference type="SUPFAM" id="SSF57667">
    <property type="entry name" value="beta-beta-alpha zinc fingers"/>
    <property type="match status" value="1"/>
</dbReference>
<evidence type="ECO:0000256" key="1">
    <source>
        <dbReference type="PROSITE-ProRule" id="PRU00042"/>
    </source>
</evidence>
<comment type="caution">
    <text evidence="3">The sequence shown here is derived from an EMBL/GenBank/DDBJ whole genome shotgun (WGS) entry which is preliminary data.</text>
</comment>
<dbReference type="EMBL" id="JBGMDY010000010">
    <property type="protein sequence ID" value="KAL2320885.1"/>
    <property type="molecule type" value="Genomic_DNA"/>
</dbReference>
<dbReference type="AlphaFoldDB" id="A0ABD1LD54"/>
<keyword evidence="1" id="KW-0479">Metal-binding</keyword>
<dbReference type="PROSITE" id="PS00028">
    <property type="entry name" value="ZINC_FINGER_C2H2_1"/>
    <property type="match status" value="1"/>
</dbReference>
<sequence length="249" mass="28120">MEDSTQRHTHDFTNVHSFSQLPFLRPSNDKPIRLFGHNFTHHSHSTHAPNTNNVCVSSNNTQNSDAAGRRFECHYCCRNFPTSQALGGHQNAHKRERQHAKRHLHSPFMPQTTLPDAFINYTFASTPMSYAAGSFYGTPLSHQLQPINGSPLPLCRIPTNTHSQSNPTLNRQRALHPLPLFSGDQMVNAGIDQNPFVYYDTKPTLNDPLILLIQTVQFIAEIKNGNVLVEALEVEYAELMKWVVVVVQN</sequence>